<dbReference type="InterPro" id="IPR013693">
    <property type="entry name" value="SpoIID/LytB_N"/>
</dbReference>
<dbReference type="AlphaFoldDB" id="A0A1W1VZV3"/>
<feature type="chain" id="PRO_5012912959" evidence="1">
    <location>
        <begin position="33"/>
        <end position="485"/>
    </location>
</feature>
<dbReference type="RefSeq" id="WP_084666234.1">
    <property type="nucleotide sequence ID" value="NZ_LT838272.1"/>
</dbReference>
<protein>
    <submittedName>
        <fullName evidence="3">Stage II sporulation protein D</fullName>
    </submittedName>
</protein>
<organism evidence="3 4">
    <name type="scientific">Thermanaeromonas toyohensis ToBE</name>
    <dbReference type="NCBI Taxonomy" id="698762"/>
    <lineage>
        <taxon>Bacteria</taxon>
        <taxon>Bacillati</taxon>
        <taxon>Bacillota</taxon>
        <taxon>Clostridia</taxon>
        <taxon>Neomoorellales</taxon>
        <taxon>Neomoorellaceae</taxon>
        <taxon>Thermanaeromonas</taxon>
    </lineage>
</organism>
<dbReference type="PANTHER" id="PTHR30032:SF4">
    <property type="entry name" value="AMIDASE ENHANCER"/>
    <property type="match status" value="1"/>
</dbReference>
<dbReference type="PANTHER" id="PTHR30032">
    <property type="entry name" value="N-ACETYLMURAMOYL-L-ALANINE AMIDASE-RELATED"/>
    <property type="match status" value="1"/>
</dbReference>
<evidence type="ECO:0000313" key="4">
    <source>
        <dbReference type="Proteomes" id="UP000192569"/>
    </source>
</evidence>
<dbReference type="GO" id="GO:0030435">
    <property type="term" value="P:sporulation resulting in formation of a cellular spore"/>
    <property type="evidence" value="ECO:0007669"/>
    <property type="project" value="InterPro"/>
</dbReference>
<dbReference type="InterPro" id="IPR051922">
    <property type="entry name" value="Bact_Sporulation_Assoc"/>
</dbReference>
<feature type="domain" description="Sporulation stage II protein D amidase enhancer LytB N-terminal" evidence="2">
    <location>
        <begin position="137"/>
        <end position="233"/>
    </location>
</feature>
<evidence type="ECO:0000256" key="1">
    <source>
        <dbReference type="SAM" id="SignalP"/>
    </source>
</evidence>
<evidence type="ECO:0000259" key="2">
    <source>
        <dbReference type="Pfam" id="PF08486"/>
    </source>
</evidence>
<evidence type="ECO:0000313" key="3">
    <source>
        <dbReference type="EMBL" id="SMB98856.1"/>
    </source>
</evidence>
<sequence length="485" mass="53451">MGEGFLRGKFKRWCWVILVSLGLASFSPGARADTVQPPYIRVLLDQGLSQVSFQVIQGGYQLLDEQGKEIARPVVGEAWEARTIDGKLFLIRQGQTLPQTFTGVVELRPQDEKTFNLFLYQGERLRGSLKIFLKPEGLATVNTLDLEQYLYGVVGPEMAVSTGTGEPGLEEALKAQAVVSRSYALSCLGSGGYYDVTDDTYTQVYRGYEAELVPGADKVKKAVDATRGQVIYYEGKLVKAYFHSNAGGYTEDSENVWSEALPYLRGVPSPEDEYALRFGGWIASTYSWSKTLTREEVQGMIKAWLERTGQTAELGDIIDLITSRERRDGSTPTVSGRVTRLEIVGTRGKAIAYRDRIRSVLGLRSTLFTLEMDSTVTILDGQGNKRELNYAGELKAVGAGGNPLSLNGPASEYAVAGAEGARMVPKIFQRVLIQGRGYGHGLGLSQWGARGMAAKGFSYRDIIEHYYNQGRYDGKLTIGPYTRRL</sequence>
<gene>
    <name evidence="3" type="ORF">SAMN00808754_2591</name>
</gene>
<dbReference type="Pfam" id="PF08486">
    <property type="entry name" value="SpoIID"/>
    <property type="match status" value="1"/>
</dbReference>
<proteinExistence type="predicted"/>
<dbReference type="GO" id="GO:0030288">
    <property type="term" value="C:outer membrane-bounded periplasmic space"/>
    <property type="evidence" value="ECO:0007669"/>
    <property type="project" value="TreeGrafter"/>
</dbReference>
<dbReference type="InterPro" id="IPR013486">
    <property type="entry name" value="SpoIID/LytB"/>
</dbReference>
<keyword evidence="4" id="KW-1185">Reference proteome</keyword>
<reference evidence="3 4" key="1">
    <citation type="submission" date="2017-04" db="EMBL/GenBank/DDBJ databases">
        <authorList>
            <person name="Afonso C.L."/>
            <person name="Miller P.J."/>
            <person name="Scott M.A."/>
            <person name="Spackman E."/>
            <person name="Goraichik I."/>
            <person name="Dimitrov K.M."/>
            <person name="Suarez D.L."/>
            <person name="Swayne D.E."/>
        </authorList>
    </citation>
    <scope>NUCLEOTIDE SEQUENCE [LARGE SCALE GENOMIC DNA]</scope>
    <source>
        <strain evidence="3 4">ToBE</strain>
    </source>
</reference>
<dbReference type="STRING" id="698762.SAMN00808754_2591"/>
<dbReference type="OrthoDB" id="9794671at2"/>
<dbReference type="NCBIfam" id="TIGR02669">
    <property type="entry name" value="SpoIID_LytB"/>
    <property type="match status" value="1"/>
</dbReference>
<dbReference type="Proteomes" id="UP000192569">
    <property type="component" value="Chromosome I"/>
</dbReference>
<name>A0A1W1VZV3_9FIRM</name>
<feature type="signal peptide" evidence="1">
    <location>
        <begin position="1"/>
        <end position="32"/>
    </location>
</feature>
<accession>A0A1W1VZV3</accession>
<keyword evidence="1" id="KW-0732">Signal</keyword>
<dbReference type="EMBL" id="LT838272">
    <property type="protein sequence ID" value="SMB98856.1"/>
    <property type="molecule type" value="Genomic_DNA"/>
</dbReference>